<dbReference type="AlphaFoldDB" id="B8JEY3"/>
<gene>
    <name evidence="2" type="ordered locus">A2cp1_2942</name>
</gene>
<dbReference type="KEGG" id="acp:A2cp1_2942"/>
<evidence type="ECO:0000313" key="3">
    <source>
        <dbReference type="Proteomes" id="UP000007089"/>
    </source>
</evidence>
<organism evidence="2 3">
    <name type="scientific">Anaeromyxobacter dehalogenans (strain ATCC BAA-258 / DSM 21875 / 2CP-1)</name>
    <dbReference type="NCBI Taxonomy" id="455488"/>
    <lineage>
        <taxon>Bacteria</taxon>
        <taxon>Pseudomonadati</taxon>
        <taxon>Myxococcota</taxon>
        <taxon>Myxococcia</taxon>
        <taxon>Myxococcales</taxon>
        <taxon>Cystobacterineae</taxon>
        <taxon>Anaeromyxobacteraceae</taxon>
        <taxon>Anaeromyxobacter</taxon>
    </lineage>
</organism>
<feature type="compositionally biased region" description="Basic residues" evidence="1">
    <location>
        <begin position="1"/>
        <end position="11"/>
    </location>
</feature>
<dbReference type="EMBL" id="CP001359">
    <property type="protein sequence ID" value="ACL66279.1"/>
    <property type="molecule type" value="Genomic_DNA"/>
</dbReference>
<dbReference type="RefSeq" id="WP_012526850.1">
    <property type="nucleotide sequence ID" value="NC_011891.1"/>
</dbReference>
<proteinExistence type="predicted"/>
<accession>B8JEY3</accession>
<evidence type="ECO:0000256" key="1">
    <source>
        <dbReference type="SAM" id="MobiDB-lite"/>
    </source>
</evidence>
<keyword evidence="3" id="KW-1185">Reference proteome</keyword>
<dbReference type="HOGENOM" id="CLU_187384_0_0_7"/>
<reference evidence="2" key="1">
    <citation type="submission" date="2009-01" db="EMBL/GenBank/DDBJ databases">
        <title>Complete sequence of Anaeromyxobacter dehalogenans 2CP-1.</title>
        <authorList>
            <consortium name="US DOE Joint Genome Institute"/>
            <person name="Lucas S."/>
            <person name="Copeland A."/>
            <person name="Lapidus A."/>
            <person name="Glavina del Rio T."/>
            <person name="Dalin E."/>
            <person name="Tice H."/>
            <person name="Bruce D."/>
            <person name="Goodwin L."/>
            <person name="Pitluck S."/>
            <person name="Saunders E."/>
            <person name="Brettin T."/>
            <person name="Detter J.C."/>
            <person name="Han C."/>
            <person name="Larimer F."/>
            <person name="Land M."/>
            <person name="Hauser L."/>
            <person name="Kyrpides N."/>
            <person name="Ovchinnikova G."/>
            <person name="Beliaev A.S."/>
            <person name="Richardson P."/>
        </authorList>
    </citation>
    <scope>NUCLEOTIDE SEQUENCE</scope>
    <source>
        <strain evidence="2">2CP-1</strain>
    </source>
</reference>
<sequence>MPVSKKRKKGGKPVQRTAPPEQHPEHAHGPEGAPAAPQPRTAGRPSNPFVAQQTRRASQRGR</sequence>
<dbReference type="Proteomes" id="UP000007089">
    <property type="component" value="Chromosome"/>
</dbReference>
<evidence type="ECO:0000313" key="2">
    <source>
        <dbReference type="EMBL" id="ACL66279.1"/>
    </source>
</evidence>
<protein>
    <submittedName>
        <fullName evidence="2">Uncharacterized protein</fullName>
    </submittedName>
</protein>
<feature type="region of interest" description="Disordered" evidence="1">
    <location>
        <begin position="1"/>
        <end position="62"/>
    </location>
</feature>
<name>B8JEY3_ANAD2</name>